<comment type="caution">
    <text evidence="1">The sequence shown here is derived from an EMBL/GenBank/DDBJ whole genome shotgun (WGS) entry which is preliminary data.</text>
</comment>
<reference evidence="1" key="1">
    <citation type="submission" date="2022-10" db="EMBL/GenBank/DDBJ databases">
        <title>Tapping the CABI collections for fungal endophytes: first genome assemblies for Collariella, Neodidymelliopsis, Ascochyta clinopodiicola, Didymella pomorum, Didymosphaeria variabile, Neocosmospora piperis and Neocucurbitaria cava.</title>
        <authorList>
            <person name="Hill R."/>
        </authorList>
    </citation>
    <scope>NUCLEOTIDE SEQUENCE</scope>
    <source>
        <strain evidence="1">IMI 355091</strain>
    </source>
</reference>
<protein>
    <submittedName>
        <fullName evidence="1">Uncharacterized protein</fullName>
    </submittedName>
</protein>
<proteinExistence type="predicted"/>
<dbReference type="EMBL" id="JAPEVA010000055">
    <property type="protein sequence ID" value="KAJ4403073.1"/>
    <property type="molecule type" value="Genomic_DNA"/>
</dbReference>
<keyword evidence="2" id="KW-1185">Reference proteome</keyword>
<accession>A0A9W9D5Z6</accession>
<evidence type="ECO:0000313" key="1">
    <source>
        <dbReference type="EMBL" id="KAJ4403073.1"/>
    </source>
</evidence>
<dbReference type="AlphaFoldDB" id="A0A9W9D5Z6"/>
<organism evidence="1 2">
    <name type="scientific">Didymella pomorum</name>
    <dbReference type="NCBI Taxonomy" id="749634"/>
    <lineage>
        <taxon>Eukaryota</taxon>
        <taxon>Fungi</taxon>
        <taxon>Dikarya</taxon>
        <taxon>Ascomycota</taxon>
        <taxon>Pezizomycotina</taxon>
        <taxon>Dothideomycetes</taxon>
        <taxon>Pleosporomycetidae</taxon>
        <taxon>Pleosporales</taxon>
        <taxon>Pleosporineae</taxon>
        <taxon>Didymellaceae</taxon>
        <taxon>Didymella</taxon>
    </lineage>
</organism>
<dbReference type="OrthoDB" id="5275938at2759"/>
<sequence>MFNGRFLEENISTSMDYADLGTLALLVDKYNSLVNMDDRDALEKPLIAAHIFDMPDEFFKISQSMIRDSAEPLDIVAAL</sequence>
<evidence type="ECO:0000313" key="2">
    <source>
        <dbReference type="Proteomes" id="UP001140510"/>
    </source>
</evidence>
<dbReference type="Proteomes" id="UP001140510">
    <property type="component" value="Unassembled WGS sequence"/>
</dbReference>
<gene>
    <name evidence="1" type="ORF">N0V91_006820</name>
</gene>
<name>A0A9W9D5Z6_9PLEO</name>